<dbReference type="InterPro" id="IPR036249">
    <property type="entry name" value="Thioredoxin-like_sf"/>
</dbReference>
<dbReference type="Proteomes" id="UP001278766">
    <property type="component" value="Unassembled WGS sequence"/>
</dbReference>
<dbReference type="EMBL" id="JAUEPN010000001">
    <property type="protein sequence ID" value="KAK3299839.1"/>
    <property type="molecule type" value="Genomic_DNA"/>
</dbReference>
<keyword evidence="4" id="KW-1185">Reference proteome</keyword>
<evidence type="ECO:0000259" key="1">
    <source>
        <dbReference type="Pfam" id="PF13409"/>
    </source>
</evidence>
<organism evidence="3 4">
    <name type="scientific">Chaetomium fimeti</name>
    <dbReference type="NCBI Taxonomy" id="1854472"/>
    <lineage>
        <taxon>Eukaryota</taxon>
        <taxon>Fungi</taxon>
        <taxon>Dikarya</taxon>
        <taxon>Ascomycota</taxon>
        <taxon>Pezizomycotina</taxon>
        <taxon>Sordariomycetes</taxon>
        <taxon>Sordariomycetidae</taxon>
        <taxon>Sordariales</taxon>
        <taxon>Chaetomiaceae</taxon>
        <taxon>Chaetomium</taxon>
    </lineage>
</organism>
<dbReference type="RefSeq" id="XP_062663353.1">
    <property type="nucleotide sequence ID" value="XM_062807020.1"/>
</dbReference>
<dbReference type="SUPFAM" id="SSF52833">
    <property type="entry name" value="Thioredoxin-like"/>
    <property type="match status" value="1"/>
</dbReference>
<dbReference type="SUPFAM" id="SSF47616">
    <property type="entry name" value="GST C-terminal domain-like"/>
    <property type="match status" value="1"/>
</dbReference>
<accession>A0AAE0LX14</accession>
<dbReference type="InterPro" id="IPR004045">
    <property type="entry name" value="Glutathione_S-Trfase_N"/>
</dbReference>
<protein>
    <recommendedName>
        <fullName evidence="5">GST N-terminal domain-containing protein</fullName>
    </recommendedName>
</protein>
<dbReference type="GeneID" id="87843968"/>
<evidence type="ECO:0008006" key="5">
    <source>
        <dbReference type="Google" id="ProtNLM"/>
    </source>
</evidence>
<evidence type="ECO:0000313" key="3">
    <source>
        <dbReference type="EMBL" id="KAK3299839.1"/>
    </source>
</evidence>
<gene>
    <name evidence="3" type="ORF">B0H64DRAFT_447791</name>
</gene>
<reference evidence="3" key="1">
    <citation type="journal article" date="2023" name="Mol. Phylogenet. Evol.">
        <title>Genome-scale phylogeny and comparative genomics of the fungal order Sordariales.</title>
        <authorList>
            <person name="Hensen N."/>
            <person name="Bonometti L."/>
            <person name="Westerberg I."/>
            <person name="Brannstrom I.O."/>
            <person name="Guillou S."/>
            <person name="Cros-Aarteil S."/>
            <person name="Calhoun S."/>
            <person name="Haridas S."/>
            <person name="Kuo A."/>
            <person name="Mondo S."/>
            <person name="Pangilinan J."/>
            <person name="Riley R."/>
            <person name="LaButti K."/>
            <person name="Andreopoulos B."/>
            <person name="Lipzen A."/>
            <person name="Chen C."/>
            <person name="Yan M."/>
            <person name="Daum C."/>
            <person name="Ng V."/>
            <person name="Clum A."/>
            <person name="Steindorff A."/>
            <person name="Ohm R.A."/>
            <person name="Martin F."/>
            <person name="Silar P."/>
            <person name="Natvig D.O."/>
            <person name="Lalanne C."/>
            <person name="Gautier V."/>
            <person name="Ament-Velasquez S.L."/>
            <person name="Kruys A."/>
            <person name="Hutchinson M.I."/>
            <person name="Powell A.J."/>
            <person name="Barry K."/>
            <person name="Miller A.N."/>
            <person name="Grigoriev I.V."/>
            <person name="Debuchy R."/>
            <person name="Gladieux P."/>
            <person name="Hiltunen Thoren M."/>
            <person name="Johannesson H."/>
        </authorList>
    </citation>
    <scope>NUCLEOTIDE SEQUENCE</scope>
    <source>
        <strain evidence="3">CBS 168.71</strain>
    </source>
</reference>
<dbReference type="AlphaFoldDB" id="A0AAE0LX14"/>
<dbReference type="Gene3D" id="3.40.30.10">
    <property type="entry name" value="Glutaredoxin"/>
    <property type="match status" value="1"/>
</dbReference>
<evidence type="ECO:0000313" key="4">
    <source>
        <dbReference type="Proteomes" id="UP001278766"/>
    </source>
</evidence>
<name>A0AAE0LX14_9PEZI</name>
<dbReference type="Pfam" id="PF22041">
    <property type="entry name" value="GST_C_7"/>
    <property type="match status" value="1"/>
</dbReference>
<dbReference type="InterPro" id="IPR054416">
    <property type="entry name" value="GST_UstS-like_C"/>
</dbReference>
<dbReference type="Gene3D" id="1.20.1050.10">
    <property type="match status" value="1"/>
</dbReference>
<evidence type="ECO:0000259" key="2">
    <source>
        <dbReference type="Pfam" id="PF22041"/>
    </source>
</evidence>
<feature type="domain" description="GST N-terminal" evidence="1">
    <location>
        <begin position="18"/>
        <end position="88"/>
    </location>
</feature>
<comment type="caution">
    <text evidence="3">The sequence shown here is derived from an EMBL/GenBank/DDBJ whole genome shotgun (WGS) entry which is preliminary data.</text>
</comment>
<sequence length="245" mass="27763">MSEQIVLFDIPSRERSCWSLNPWKTRMLLNYKGLDYRTEWLEYPEVKPALEPHVPPNPTGIPYTVPTIRQPSGSYIMESRAIANTLETLHPSPPLHLDAPVLAELEALMQRMMGQLGAEMLLRVPQRVLGPASVPFWMEDRKAWVGGVELEAYAAGVDRGKMWEEAEVVLREATGLLKKGGKEAEGPFFLGREVSYADFVWGGFLVFVKAQGEDFFEELLRRTGDAEAHRRLLEAVGPWMKRSSH</sequence>
<dbReference type="InterPro" id="IPR036282">
    <property type="entry name" value="Glutathione-S-Trfase_C_sf"/>
</dbReference>
<dbReference type="CDD" id="cd03038">
    <property type="entry name" value="GST_N_etherase_LigE"/>
    <property type="match status" value="1"/>
</dbReference>
<dbReference type="Pfam" id="PF13409">
    <property type="entry name" value="GST_N_2"/>
    <property type="match status" value="1"/>
</dbReference>
<feature type="domain" description="Glutathione S-transferase UstS-like C-terminal" evidence="2">
    <location>
        <begin position="118"/>
        <end position="211"/>
    </location>
</feature>
<reference evidence="3" key="2">
    <citation type="submission" date="2023-06" db="EMBL/GenBank/DDBJ databases">
        <authorList>
            <consortium name="Lawrence Berkeley National Laboratory"/>
            <person name="Haridas S."/>
            <person name="Hensen N."/>
            <person name="Bonometti L."/>
            <person name="Westerberg I."/>
            <person name="Brannstrom I.O."/>
            <person name="Guillou S."/>
            <person name="Cros-Aarteil S."/>
            <person name="Calhoun S."/>
            <person name="Kuo A."/>
            <person name="Mondo S."/>
            <person name="Pangilinan J."/>
            <person name="Riley R."/>
            <person name="Labutti K."/>
            <person name="Andreopoulos B."/>
            <person name="Lipzen A."/>
            <person name="Chen C."/>
            <person name="Yanf M."/>
            <person name="Daum C."/>
            <person name="Ng V."/>
            <person name="Clum A."/>
            <person name="Steindorff A."/>
            <person name="Ohm R."/>
            <person name="Martin F."/>
            <person name="Silar P."/>
            <person name="Natvig D."/>
            <person name="Lalanne C."/>
            <person name="Gautier V."/>
            <person name="Ament-Velasquez S.L."/>
            <person name="Kruys A."/>
            <person name="Hutchinson M.I."/>
            <person name="Powell A.J."/>
            <person name="Barry K."/>
            <person name="Miller A.N."/>
            <person name="Grigoriev I.V."/>
            <person name="Debuchy R."/>
            <person name="Gladieux P."/>
            <person name="Thoren M.H."/>
            <person name="Johannesson H."/>
        </authorList>
    </citation>
    <scope>NUCLEOTIDE SEQUENCE</scope>
    <source>
        <strain evidence="3">CBS 168.71</strain>
    </source>
</reference>
<proteinExistence type="predicted"/>